<dbReference type="GO" id="GO:0061630">
    <property type="term" value="F:ubiquitin protein ligase activity"/>
    <property type="evidence" value="ECO:0007669"/>
    <property type="project" value="TreeGrafter"/>
</dbReference>
<dbReference type="SUPFAM" id="SSF101898">
    <property type="entry name" value="NHL repeat"/>
    <property type="match status" value="1"/>
</dbReference>
<dbReference type="PANTHER" id="PTHR25462:SF229">
    <property type="entry name" value="TRANSCRIPTION INTERMEDIARY FACTOR 1-BETA"/>
    <property type="match status" value="1"/>
</dbReference>
<evidence type="ECO:0000256" key="1">
    <source>
        <dbReference type="SAM" id="Coils"/>
    </source>
</evidence>
<dbReference type="PANTHER" id="PTHR25462">
    <property type="entry name" value="BONUS, ISOFORM C-RELATED"/>
    <property type="match status" value="1"/>
</dbReference>
<evidence type="ECO:0000313" key="4">
    <source>
        <dbReference type="Proteomes" id="UP001152320"/>
    </source>
</evidence>
<dbReference type="InterPro" id="IPR047153">
    <property type="entry name" value="TRIM45/56/19-like"/>
</dbReference>
<organism evidence="3 4">
    <name type="scientific">Holothuria leucospilota</name>
    <name type="common">Black long sea cucumber</name>
    <name type="synonym">Mertensiothuria leucospilota</name>
    <dbReference type="NCBI Taxonomy" id="206669"/>
    <lineage>
        <taxon>Eukaryota</taxon>
        <taxon>Metazoa</taxon>
        <taxon>Echinodermata</taxon>
        <taxon>Eleutherozoa</taxon>
        <taxon>Echinozoa</taxon>
        <taxon>Holothuroidea</taxon>
        <taxon>Aspidochirotacea</taxon>
        <taxon>Aspidochirotida</taxon>
        <taxon>Holothuriidae</taxon>
        <taxon>Holothuria</taxon>
    </lineage>
</organism>
<proteinExistence type="predicted"/>
<dbReference type="GO" id="GO:0008270">
    <property type="term" value="F:zinc ion binding"/>
    <property type="evidence" value="ECO:0007669"/>
    <property type="project" value="InterPro"/>
</dbReference>
<dbReference type="AlphaFoldDB" id="A0A9Q0YPV6"/>
<dbReference type="GO" id="GO:0006513">
    <property type="term" value="P:protein monoubiquitination"/>
    <property type="evidence" value="ECO:0007669"/>
    <property type="project" value="TreeGrafter"/>
</dbReference>
<dbReference type="EMBL" id="JAIZAY010000020">
    <property type="protein sequence ID" value="KAJ8023056.1"/>
    <property type="molecule type" value="Genomic_DNA"/>
</dbReference>
<dbReference type="Proteomes" id="UP001152320">
    <property type="component" value="Chromosome 20"/>
</dbReference>
<reference evidence="3" key="1">
    <citation type="submission" date="2021-10" db="EMBL/GenBank/DDBJ databases">
        <title>Tropical sea cucumber genome reveals ecological adaptation and Cuvierian tubules defense mechanism.</title>
        <authorList>
            <person name="Chen T."/>
        </authorList>
    </citation>
    <scope>NUCLEOTIDE SEQUENCE</scope>
    <source>
        <strain evidence="3">Nanhai2018</strain>
        <tissue evidence="3">Muscle</tissue>
    </source>
</reference>
<name>A0A9Q0YPV6_HOLLE</name>
<dbReference type="Pfam" id="PF00643">
    <property type="entry name" value="zf-B_box"/>
    <property type="match status" value="1"/>
</dbReference>
<evidence type="ECO:0000313" key="3">
    <source>
        <dbReference type="EMBL" id="KAJ8023056.1"/>
    </source>
</evidence>
<dbReference type="Gene3D" id="3.30.160.60">
    <property type="entry name" value="Classic Zinc Finger"/>
    <property type="match status" value="1"/>
</dbReference>
<evidence type="ECO:0000259" key="2">
    <source>
        <dbReference type="Pfam" id="PF00643"/>
    </source>
</evidence>
<dbReference type="SUPFAM" id="SSF57845">
    <property type="entry name" value="B-box zinc-binding domain"/>
    <property type="match status" value="1"/>
</dbReference>
<feature type="domain" description="B box-type" evidence="2">
    <location>
        <begin position="30"/>
        <end position="70"/>
    </location>
</feature>
<gene>
    <name evidence="3" type="ORF">HOLleu_38130</name>
</gene>
<keyword evidence="1" id="KW-0175">Coiled coil</keyword>
<dbReference type="InterPro" id="IPR000315">
    <property type="entry name" value="Znf_B-box"/>
</dbReference>
<protein>
    <recommendedName>
        <fullName evidence="2">B box-type domain-containing protein</fullName>
    </recommendedName>
</protein>
<dbReference type="Gene3D" id="2.120.10.30">
    <property type="entry name" value="TolB, C-terminal domain"/>
    <property type="match status" value="1"/>
</dbReference>
<sequence>MMREHRSHVLSLEEMQSKNISFAKLLSLKEVPRCQTHSENISQLCCTTCGNFPICVACSFGKHKDHAIIDVISQANAERDGLAENLDRLQECKGTLEKMTAKVGGLQKQIILNGSEEKRKLQSEYEEKVKEFELKRNKLREDSSTEKTKIEASTRERISFLQENMEREIQDIKDKYDKLFENERKETESSLNMLQGKLTNEESKLDAKLDYLKRQSSYIIKLLENQKEKKLQINKEILQHFVNTTKRYDNLTCTAASIISAKHDWTAVNCIPDITAAINPVIKDANREFTELNEITNFEISGLSFVNFDMADTVTISDHPESIIDIGYVESKKFKANNITHTENGNIVVSGEISDEESHITIVSMDGTVVKQSVINSEPSYNLRFCAVLSNRKVVTIFASEEIGLFDINTGLHLTRNIKDKVACRGEDICLTGLDVDNSNNLIYVGCVTKESRLIYTFDEQLNVCHSLKLPEEVIFPMDVTHCKGNLLVCALNMKTVYRLDMEGNVLCKIQYLSGDNWGPLSVCTDKTGFIYTLWISNVPTLRPFEEYGKDDDEADDENHELTLVQYSQDGNQILAIKPLDDDICCMTIFERHHEEKLLLATYKSQKLYVFGLVS</sequence>
<keyword evidence="4" id="KW-1185">Reference proteome</keyword>
<dbReference type="OrthoDB" id="10113904at2759"/>
<accession>A0A9Q0YPV6</accession>
<comment type="caution">
    <text evidence="3">The sequence shown here is derived from an EMBL/GenBank/DDBJ whole genome shotgun (WGS) entry which is preliminary data.</text>
</comment>
<dbReference type="InterPro" id="IPR011042">
    <property type="entry name" value="6-blade_b-propeller_TolB-like"/>
</dbReference>
<feature type="coiled-coil region" evidence="1">
    <location>
        <begin position="72"/>
        <end position="204"/>
    </location>
</feature>